<accession>A0AAD9QQH6</accession>
<comment type="caution">
    <text evidence="2">The sequence shown here is derived from an EMBL/GenBank/DDBJ whole genome shotgun (WGS) entry which is preliminary data.</text>
</comment>
<dbReference type="Pfam" id="PF20231">
    <property type="entry name" value="DUF6589"/>
    <property type="match status" value="1"/>
</dbReference>
<reference evidence="2" key="1">
    <citation type="journal article" date="2023" name="G3 (Bethesda)">
        <title>Whole genome assembly and annotation of the endangered Caribbean coral Acropora cervicornis.</title>
        <authorList>
            <person name="Selwyn J.D."/>
            <person name="Vollmer S.V."/>
        </authorList>
    </citation>
    <scope>NUCLEOTIDE SEQUENCE</scope>
    <source>
        <strain evidence="2">K2</strain>
    </source>
</reference>
<proteinExistence type="predicted"/>
<reference evidence="2" key="2">
    <citation type="journal article" date="2023" name="Science">
        <title>Genomic signatures of disease resistance in endangered staghorn corals.</title>
        <authorList>
            <person name="Vollmer S.V."/>
            <person name="Selwyn J.D."/>
            <person name="Despard B.A."/>
            <person name="Roesel C.L."/>
        </authorList>
    </citation>
    <scope>NUCLEOTIDE SEQUENCE</scope>
    <source>
        <strain evidence="2">K2</strain>
    </source>
</reference>
<gene>
    <name evidence="2" type="ORF">P5673_010535</name>
</gene>
<dbReference type="Proteomes" id="UP001249851">
    <property type="component" value="Unassembled WGS sequence"/>
</dbReference>
<evidence type="ECO:0000313" key="3">
    <source>
        <dbReference type="Proteomes" id="UP001249851"/>
    </source>
</evidence>
<sequence length="1058" mass="120031">MAYKPLTLRRPNLTRRITGCVLCGFEEKDSRRRTKLNGKVSDLRNRICGVLDIPLSSINVDSYICSDRCFRSLKRFEKLQEDTKTLHRTLKENFVRNNRLKRGVPSDSAISPSIAAPTKSLCHGGDQRRVKSAKSLSYEEILPKPNPEEVIHVPLTMVSPTLPSLDFVVVNNVKISSEGHCDGNICKVQAIVTYESGRKTGELPKDLHRLGKALARGSDFKTIAGAAMNCPGLKKAIEDYICSEVNDECKKLCSKKDASLLRSATKDSIFNFSWETVGKELADKAPFFHRLLLASANPKSLCQSRNTERYPGVCAAAAVLLKNRDKGMSLVPYVISTILKVGRTSKKALVRLNKLGITMSPKSINKALDLLGVDYDLPLQMWKENSTKFLEKSCLLARERRDLETRKEELDQLSAAGEDVVDGVMAVDASLSILQDEEKNLQDNQPCSFNIVLDNVDLKLLASDMTSSNQNKDLHWCNHNAYLDRVNPTHLLDNGPVADLHDVPNSTFLPSLTDQNSLLSDFTVLIGRVLVENLPAFEIFKDVVPLHIRHKFSDELQKKTETVNLGVIFKDENKGEDMIDIVRKLHGLVPVVEVDENEVFERIPVVGDQKTLERGVEAQFSVRNAYTKARRLEGLFFQLADWHHENKFLSLIFNRYYSGSSATDKTSLFALRNLVNWRDVVSDAQHNPTPCKRFVNLVLDANIIAAALRFFGMETTDDQPTKHSFNPELAVGLRVVRHRYFHRVVKEFIETYIVDGTLYENHFGNIQALQEWERAKTYEPVLPNGRYPCRFPGCESSFKHDGVHRMRHELSHDPPPTIPEEPVLVNTVPDPTDQNPKPKDDVFDYHCGLMNMSLLLRNFMDAIKEGDGERIVRCIKMFLLHFKVDGGGSTKYALEALYHLFQLFALLSPREVERMKWNRTVNNHGRPGCNVAMDLALEHDNHLLKDMIRGLGANVSEASVRRICMSFFIMKAFLENLDLEMSVKKVSGEHCKKSVKQDLKKVVQTLQEQNVFEKQATREAMFSFPDCPRDYLQLVDAKTLFSWINDHKRNVELAKRPR</sequence>
<dbReference type="AlphaFoldDB" id="A0AAD9QQH6"/>
<evidence type="ECO:0000313" key="2">
    <source>
        <dbReference type="EMBL" id="KAK2565470.1"/>
    </source>
</evidence>
<dbReference type="InterPro" id="IPR046496">
    <property type="entry name" value="DUF6589"/>
</dbReference>
<feature type="domain" description="DUF6589" evidence="1">
    <location>
        <begin position="505"/>
        <end position="990"/>
    </location>
</feature>
<keyword evidence="3" id="KW-1185">Reference proteome</keyword>
<name>A0AAD9QQH6_ACRCE</name>
<dbReference type="EMBL" id="JARQWQ010000019">
    <property type="protein sequence ID" value="KAK2565470.1"/>
    <property type="molecule type" value="Genomic_DNA"/>
</dbReference>
<organism evidence="2 3">
    <name type="scientific">Acropora cervicornis</name>
    <name type="common">Staghorn coral</name>
    <dbReference type="NCBI Taxonomy" id="6130"/>
    <lineage>
        <taxon>Eukaryota</taxon>
        <taxon>Metazoa</taxon>
        <taxon>Cnidaria</taxon>
        <taxon>Anthozoa</taxon>
        <taxon>Hexacorallia</taxon>
        <taxon>Scleractinia</taxon>
        <taxon>Astrocoeniina</taxon>
        <taxon>Acroporidae</taxon>
        <taxon>Acropora</taxon>
    </lineage>
</organism>
<protein>
    <recommendedName>
        <fullName evidence="1">DUF6589 domain-containing protein</fullName>
    </recommendedName>
</protein>
<evidence type="ECO:0000259" key="1">
    <source>
        <dbReference type="Pfam" id="PF20231"/>
    </source>
</evidence>